<dbReference type="Gene3D" id="3.30.420.10">
    <property type="entry name" value="Ribonuclease H-like superfamily/Ribonuclease H"/>
    <property type="match status" value="1"/>
</dbReference>
<dbReference type="Proteomes" id="UP000499080">
    <property type="component" value="Unassembled WGS sequence"/>
</dbReference>
<comment type="caution">
    <text evidence="1">The sequence shown here is derived from an EMBL/GenBank/DDBJ whole genome shotgun (WGS) entry which is preliminary data.</text>
</comment>
<evidence type="ECO:0000313" key="2">
    <source>
        <dbReference type="Proteomes" id="UP000499080"/>
    </source>
</evidence>
<proteinExistence type="predicted"/>
<sequence length="134" mass="15428">MPDDFLLQDDNARPHGARIVDDYLQQETIPQTLATLATALREQWLSLPTERIERIIQRTSLRMEGGYYSTSYEKIKRIIKGCTREERLGNPDLDGRDEVWHLLLSTVCRSASNLGPVNIWGLTVYRSWAEVPNL</sequence>
<evidence type="ECO:0000313" key="1">
    <source>
        <dbReference type="EMBL" id="GBM06155.1"/>
    </source>
</evidence>
<keyword evidence="2" id="KW-1185">Reference proteome</keyword>
<dbReference type="GO" id="GO:0003676">
    <property type="term" value="F:nucleic acid binding"/>
    <property type="evidence" value="ECO:0007669"/>
    <property type="project" value="InterPro"/>
</dbReference>
<name>A0A4Y2CSA2_ARAVE</name>
<organism evidence="1 2">
    <name type="scientific">Araneus ventricosus</name>
    <name type="common">Orbweaver spider</name>
    <name type="synonym">Epeira ventricosa</name>
    <dbReference type="NCBI Taxonomy" id="182803"/>
    <lineage>
        <taxon>Eukaryota</taxon>
        <taxon>Metazoa</taxon>
        <taxon>Ecdysozoa</taxon>
        <taxon>Arthropoda</taxon>
        <taxon>Chelicerata</taxon>
        <taxon>Arachnida</taxon>
        <taxon>Araneae</taxon>
        <taxon>Araneomorphae</taxon>
        <taxon>Entelegynae</taxon>
        <taxon>Araneoidea</taxon>
        <taxon>Araneidae</taxon>
        <taxon>Araneus</taxon>
    </lineage>
</organism>
<dbReference type="EMBL" id="BGPR01000223">
    <property type="protein sequence ID" value="GBM06155.1"/>
    <property type="molecule type" value="Genomic_DNA"/>
</dbReference>
<evidence type="ECO:0008006" key="3">
    <source>
        <dbReference type="Google" id="ProtNLM"/>
    </source>
</evidence>
<dbReference type="InterPro" id="IPR036397">
    <property type="entry name" value="RNaseH_sf"/>
</dbReference>
<gene>
    <name evidence="1" type="ORF">AVEN_265210_1</name>
</gene>
<protein>
    <recommendedName>
        <fullName evidence="3">Tc1-like transposase DDE domain-containing protein</fullName>
    </recommendedName>
</protein>
<dbReference type="AlphaFoldDB" id="A0A4Y2CSA2"/>
<accession>A0A4Y2CSA2</accession>
<reference evidence="1 2" key="1">
    <citation type="journal article" date="2019" name="Sci. Rep.">
        <title>Orb-weaving spider Araneus ventricosus genome elucidates the spidroin gene catalogue.</title>
        <authorList>
            <person name="Kono N."/>
            <person name="Nakamura H."/>
            <person name="Ohtoshi R."/>
            <person name="Moran D.A.P."/>
            <person name="Shinohara A."/>
            <person name="Yoshida Y."/>
            <person name="Fujiwara M."/>
            <person name="Mori M."/>
            <person name="Tomita M."/>
            <person name="Arakawa K."/>
        </authorList>
    </citation>
    <scope>NUCLEOTIDE SEQUENCE [LARGE SCALE GENOMIC DNA]</scope>
</reference>